<gene>
    <name evidence="6" type="ORF">Bathy03g03680</name>
</gene>
<dbReference type="CDD" id="cd09281">
    <property type="entry name" value="UPF0066"/>
    <property type="match status" value="1"/>
</dbReference>
<dbReference type="SUPFAM" id="SSF118196">
    <property type="entry name" value="YaeB-like"/>
    <property type="match status" value="1"/>
</dbReference>
<dbReference type="PROSITE" id="PS51668">
    <property type="entry name" value="TSAA_2"/>
    <property type="match status" value="1"/>
</dbReference>
<dbReference type="PANTHER" id="PTHR12818">
    <property type="entry name" value="TRNA (ADENINE(37)-N6)-METHYLTRANSFERASE"/>
    <property type="match status" value="1"/>
</dbReference>
<evidence type="ECO:0000313" key="7">
    <source>
        <dbReference type="Proteomes" id="UP000198341"/>
    </source>
</evidence>
<feature type="coiled-coil region" evidence="3">
    <location>
        <begin position="53"/>
        <end position="80"/>
    </location>
</feature>
<sequence length="400" mass="44724">MPIKRQFRGDNRGGKDSSSSSSRERHGFGRGGILAVLIAVVISEHQKWTKRMEKQLKEKLKHLEDRHKAERNAVVRLQHQLRHKVLDATSSFGGNGNDDDDGDEKTRSKTSQNSPQQFGPAIARAQSCFSRRAGTPRQGGSLVASARCRLHFDVEFVPKRSLEGLEEYSHAWVIYVFHANTNACGTKNGGAVKALVSVPRLNGEKRGCLSTRTPHRPRPVGLSLGRIISVDWERGEVTLGGIDLVDGTPVLDIKPYVPWCDSVPEATAPKWVTRAIEGEEGGEPLAIGEVKLASPEEETREKVKRAYEERFEIDSKKGGKKRRPLYENPDDFLAFVMDTLRLDVRSTRERTAKVEERKFDTYRVTLCDVEVAYVIGKEGDGVVTIVDARGFRSTGDYEER</sequence>
<dbReference type="Gene3D" id="2.40.30.70">
    <property type="entry name" value="YaeB-like"/>
    <property type="match status" value="1"/>
</dbReference>
<accession>K8ECM2</accession>
<dbReference type="InterPro" id="IPR040372">
    <property type="entry name" value="YaeB-like"/>
</dbReference>
<evidence type="ECO:0000256" key="3">
    <source>
        <dbReference type="SAM" id="Coils"/>
    </source>
</evidence>
<dbReference type="EMBL" id="FO082276">
    <property type="protein sequence ID" value="CCO15709.1"/>
    <property type="molecule type" value="Genomic_DNA"/>
</dbReference>
<feature type="region of interest" description="Disordered" evidence="4">
    <location>
        <begin position="1"/>
        <end position="27"/>
    </location>
</feature>
<keyword evidence="7" id="KW-1185">Reference proteome</keyword>
<dbReference type="InterPro" id="IPR023370">
    <property type="entry name" value="TrmO-like_N"/>
</dbReference>
<organism evidence="6 7">
    <name type="scientific">Bathycoccus prasinos</name>
    <dbReference type="NCBI Taxonomy" id="41875"/>
    <lineage>
        <taxon>Eukaryota</taxon>
        <taxon>Viridiplantae</taxon>
        <taxon>Chlorophyta</taxon>
        <taxon>Mamiellophyceae</taxon>
        <taxon>Mamiellales</taxon>
        <taxon>Bathycoccaceae</taxon>
        <taxon>Bathycoccus</taxon>
    </lineage>
</organism>
<dbReference type="Pfam" id="PF01980">
    <property type="entry name" value="TrmO_N"/>
    <property type="match status" value="1"/>
</dbReference>
<dbReference type="KEGG" id="bpg:Bathy03g03680"/>
<comment type="similarity">
    <text evidence="2">Belongs to the tRNA methyltransferase O family.</text>
</comment>
<dbReference type="GeneID" id="19016905"/>
<feature type="region of interest" description="Disordered" evidence="4">
    <location>
        <begin position="86"/>
        <end position="119"/>
    </location>
</feature>
<proteinExistence type="inferred from homology"/>
<dbReference type="InterPro" id="IPR036414">
    <property type="entry name" value="YaeB_N_sf"/>
</dbReference>
<dbReference type="STRING" id="41875.K8ECM2"/>
<evidence type="ECO:0000313" key="6">
    <source>
        <dbReference type="EMBL" id="CCO15709.1"/>
    </source>
</evidence>
<dbReference type="PANTHER" id="PTHR12818:SF0">
    <property type="entry name" value="TRNA (ADENINE(37)-N6)-METHYLTRANSFERASE"/>
    <property type="match status" value="1"/>
</dbReference>
<dbReference type="Proteomes" id="UP000198341">
    <property type="component" value="Chromosome 3"/>
</dbReference>
<dbReference type="RefSeq" id="XP_007514272.1">
    <property type="nucleotide sequence ID" value="XM_007514210.1"/>
</dbReference>
<evidence type="ECO:0000259" key="5">
    <source>
        <dbReference type="PROSITE" id="PS51668"/>
    </source>
</evidence>
<name>K8ECM2_9CHLO</name>
<feature type="domain" description="TsaA-like" evidence="5">
    <location>
        <begin position="119"/>
        <end position="265"/>
    </location>
</feature>
<dbReference type="AlphaFoldDB" id="K8ECM2"/>
<evidence type="ECO:0000256" key="1">
    <source>
        <dbReference type="ARBA" id="ARBA00022691"/>
    </source>
</evidence>
<dbReference type="OrthoDB" id="4882at2759"/>
<dbReference type="eggNOG" id="KOG2942">
    <property type="taxonomic scope" value="Eukaryota"/>
</dbReference>
<reference evidence="6 7" key="1">
    <citation type="submission" date="2011-10" db="EMBL/GenBank/DDBJ databases">
        <authorList>
            <person name="Genoscope - CEA"/>
        </authorList>
    </citation>
    <scope>NUCLEOTIDE SEQUENCE [LARGE SCALE GENOMIC DNA]</scope>
    <source>
        <strain evidence="6 7">RCC 1105</strain>
    </source>
</reference>
<keyword evidence="3" id="KW-0175">Coiled coil</keyword>
<dbReference type="InterPro" id="IPR036413">
    <property type="entry name" value="YaeB-like_sf"/>
</dbReference>
<evidence type="ECO:0000256" key="4">
    <source>
        <dbReference type="SAM" id="MobiDB-lite"/>
    </source>
</evidence>
<protein>
    <recommendedName>
        <fullName evidence="5">TsaA-like domain-containing protein</fullName>
    </recommendedName>
</protein>
<evidence type="ECO:0000256" key="2">
    <source>
        <dbReference type="ARBA" id="ARBA00033753"/>
    </source>
</evidence>
<keyword evidence="1" id="KW-0949">S-adenosyl-L-methionine</keyword>